<keyword evidence="8" id="KW-1185">Reference proteome</keyword>
<sequence length="530" mass="59250">MMILSMIMAAATVFQLPVAAETFNQPPIFQDLPDIDLIRVDNTYYYSASTFHYSPGAPILRSYDLVNWEYLSHSLPSFEFNDPKFNLTKGRAYNGGVYASSLRYHKTQKKFYWLGCIQKNGKTYVYTAPKIEGPWTKASTISNYCLYDAGLLIDDDDSIYVSSGQWTPNGAESQTWISKLDKNLQVEKKESVFKSNAELGYIEGSRFYKINGTYFLWLTNPGVGRGQIIVKSSGDVWGPYDSWHRVLKNNGKPIAGSGSPHQGAFVETPEGDYWYMAFVELGTSGRFPVLAPLKWDKDGWPNVDLDGNGNWKSSYIYPLPRHNVESVEGTFEFKESKLPPRFEWNHDPNDDKWSTGADGLVLHTATITDDFFSAQNTLTHRILGPQSNVTIELDYSSMVDGDRAGLVSLRYDAGWIGIAKDGSSTTLQMVDNAAMDPDNSFVTTSKGTVIASKSISGGRIWLRCQISTVSPNRSNFLYSTDGKTFVKLGQEHVTKQGGVWFTGTRHGIFNFATKKSGGHVVVKKFDVRLS</sequence>
<protein>
    <recommendedName>
        <fullName evidence="6">Beta-xylosidase C-terminal Concanavalin A-like domain-containing protein</fullName>
    </recommendedName>
</protein>
<comment type="caution">
    <text evidence="7">The sequence shown here is derived from an EMBL/GenBank/DDBJ whole genome shotgun (WGS) entry which is preliminary data.</text>
</comment>
<dbReference type="InterPro" id="IPR006710">
    <property type="entry name" value="Glyco_hydro_43"/>
</dbReference>
<dbReference type="OrthoDB" id="2139957at2759"/>
<dbReference type="PANTHER" id="PTHR42812:SF15">
    <property type="entry name" value="HYDROLASE, PUTATIVE (AFU_ORTHOLOGUE AFUA_2G00930)-RELATED"/>
    <property type="match status" value="1"/>
</dbReference>
<dbReference type="SUPFAM" id="SSF75005">
    <property type="entry name" value="Arabinanase/levansucrase/invertase"/>
    <property type="match status" value="1"/>
</dbReference>
<dbReference type="Pfam" id="PF17851">
    <property type="entry name" value="GH43_C2"/>
    <property type="match status" value="1"/>
</dbReference>
<evidence type="ECO:0000256" key="2">
    <source>
        <dbReference type="ARBA" id="ARBA00022801"/>
    </source>
</evidence>
<dbReference type="InterPro" id="IPR051795">
    <property type="entry name" value="Glycosyl_Hydrlase_43"/>
</dbReference>
<keyword evidence="2 4" id="KW-0378">Hydrolase</keyword>
<dbReference type="SUPFAM" id="SSF49899">
    <property type="entry name" value="Concanavalin A-like lectins/glucanases"/>
    <property type="match status" value="1"/>
</dbReference>
<feature type="chain" id="PRO_5014360447" description="Beta-xylosidase C-terminal Concanavalin A-like domain-containing protein" evidence="5">
    <location>
        <begin position="21"/>
        <end position="530"/>
    </location>
</feature>
<evidence type="ECO:0000259" key="6">
    <source>
        <dbReference type="Pfam" id="PF17851"/>
    </source>
</evidence>
<evidence type="ECO:0000313" key="8">
    <source>
        <dbReference type="Proteomes" id="UP000236664"/>
    </source>
</evidence>
<dbReference type="PANTHER" id="PTHR42812">
    <property type="entry name" value="BETA-XYLOSIDASE"/>
    <property type="match status" value="1"/>
</dbReference>
<dbReference type="CDD" id="cd09001">
    <property type="entry name" value="GH43_FsAxh1-like"/>
    <property type="match status" value="1"/>
</dbReference>
<comment type="similarity">
    <text evidence="1 4">Belongs to the glycosyl hydrolase 43 family.</text>
</comment>
<dbReference type="Pfam" id="PF04616">
    <property type="entry name" value="Glyco_hydro_43"/>
    <property type="match status" value="1"/>
</dbReference>
<dbReference type="GO" id="GO:0005975">
    <property type="term" value="P:carbohydrate metabolic process"/>
    <property type="evidence" value="ECO:0007669"/>
    <property type="project" value="InterPro"/>
</dbReference>
<evidence type="ECO:0000256" key="4">
    <source>
        <dbReference type="RuleBase" id="RU361187"/>
    </source>
</evidence>
<dbReference type="InterPro" id="IPR013320">
    <property type="entry name" value="ConA-like_dom_sf"/>
</dbReference>
<evidence type="ECO:0000256" key="5">
    <source>
        <dbReference type="SAM" id="SignalP"/>
    </source>
</evidence>
<gene>
    <name evidence="7" type="ORF">FNYG_14426</name>
</gene>
<feature type="signal peptide" evidence="5">
    <location>
        <begin position="1"/>
        <end position="20"/>
    </location>
</feature>
<dbReference type="Proteomes" id="UP000236664">
    <property type="component" value="Unassembled WGS sequence"/>
</dbReference>
<dbReference type="EMBL" id="MTQA01000338">
    <property type="protein sequence ID" value="PNP60806.1"/>
    <property type="molecule type" value="Genomic_DNA"/>
</dbReference>
<dbReference type="GO" id="GO:0004553">
    <property type="term" value="F:hydrolase activity, hydrolyzing O-glycosyl compounds"/>
    <property type="evidence" value="ECO:0007669"/>
    <property type="project" value="InterPro"/>
</dbReference>
<organism evidence="7 8">
    <name type="scientific">Gibberella nygamai</name>
    <name type="common">Bean root rot disease fungus</name>
    <name type="synonym">Fusarium nygamai</name>
    <dbReference type="NCBI Taxonomy" id="42673"/>
    <lineage>
        <taxon>Eukaryota</taxon>
        <taxon>Fungi</taxon>
        <taxon>Dikarya</taxon>
        <taxon>Ascomycota</taxon>
        <taxon>Pezizomycotina</taxon>
        <taxon>Sordariomycetes</taxon>
        <taxon>Hypocreomycetidae</taxon>
        <taxon>Hypocreales</taxon>
        <taxon>Nectriaceae</taxon>
        <taxon>Fusarium</taxon>
        <taxon>Fusarium fujikuroi species complex</taxon>
    </lineage>
</organism>
<accession>A0A2K0USQ5</accession>
<keyword evidence="5" id="KW-0732">Signal</keyword>
<dbReference type="InterPro" id="IPR041542">
    <property type="entry name" value="GH43_C2"/>
</dbReference>
<dbReference type="Gene3D" id="2.60.120.200">
    <property type="match status" value="1"/>
</dbReference>
<dbReference type="AlphaFoldDB" id="A0A2K0USQ5"/>
<proteinExistence type="inferred from homology"/>
<dbReference type="InterPro" id="IPR023296">
    <property type="entry name" value="Glyco_hydro_beta-prop_sf"/>
</dbReference>
<name>A0A2K0USQ5_GIBNY</name>
<evidence type="ECO:0000256" key="3">
    <source>
        <dbReference type="ARBA" id="ARBA00023295"/>
    </source>
</evidence>
<reference evidence="7 8" key="1">
    <citation type="submission" date="2017-06" db="EMBL/GenBank/DDBJ databases">
        <title>Genome of Fusarium nygamai isolate CS10214.</title>
        <authorList>
            <person name="Gardiner D.M."/>
            <person name="Obanor F."/>
            <person name="Kazan K."/>
        </authorList>
    </citation>
    <scope>NUCLEOTIDE SEQUENCE [LARGE SCALE GENOMIC DNA]</scope>
    <source>
        <strain evidence="7 8">CS10214</strain>
    </source>
</reference>
<evidence type="ECO:0000313" key="7">
    <source>
        <dbReference type="EMBL" id="PNP60806.1"/>
    </source>
</evidence>
<dbReference type="STRING" id="42673.A0A2K0USQ5"/>
<feature type="domain" description="Beta-xylosidase C-terminal Concanavalin A-like" evidence="6">
    <location>
        <begin position="332"/>
        <end position="527"/>
    </location>
</feature>
<dbReference type="Gene3D" id="2.115.10.20">
    <property type="entry name" value="Glycosyl hydrolase domain, family 43"/>
    <property type="match status" value="1"/>
</dbReference>
<keyword evidence="3 4" id="KW-0326">Glycosidase</keyword>
<evidence type="ECO:0000256" key="1">
    <source>
        <dbReference type="ARBA" id="ARBA00009865"/>
    </source>
</evidence>